<gene>
    <name evidence="5" type="ORF">DV451_004119</name>
</gene>
<dbReference type="GO" id="GO:0009986">
    <property type="term" value="C:cell surface"/>
    <property type="evidence" value="ECO:0007669"/>
    <property type="project" value="TreeGrafter"/>
</dbReference>
<dbReference type="InterPro" id="IPR050386">
    <property type="entry name" value="Glycosyl_hydrolase_5"/>
</dbReference>
<keyword evidence="2" id="KW-0378">Hydrolase</keyword>
<evidence type="ECO:0000256" key="1">
    <source>
        <dbReference type="ARBA" id="ARBA00005641"/>
    </source>
</evidence>
<evidence type="ECO:0008006" key="7">
    <source>
        <dbReference type="Google" id="ProtNLM"/>
    </source>
</evidence>
<name>A0A9P5G347_GEOCN</name>
<evidence type="ECO:0000256" key="3">
    <source>
        <dbReference type="ARBA" id="ARBA00023295"/>
    </source>
</evidence>
<protein>
    <recommendedName>
        <fullName evidence="7">Glycoside hydrolase family 5 domain-containing protein</fullName>
    </recommendedName>
</protein>
<dbReference type="PANTHER" id="PTHR31297">
    <property type="entry name" value="GLUCAN ENDO-1,6-BETA-GLUCOSIDASE B"/>
    <property type="match status" value="1"/>
</dbReference>
<comment type="caution">
    <text evidence="5">The sequence shown here is derived from an EMBL/GenBank/DDBJ whole genome shotgun (WGS) entry which is preliminary data.</text>
</comment>
<comment type="similarity">
    <text evidence="1">Belongs to the glycosyl hydrolase 5 (cellulase A) family.</text>
</comment>
<sequence>MGKFEDYNDLSADPVAADPPYTPGDDFTTREFFQSRLNRGVNIGSWFVLEKWITPSMFPDDGDDSRTTELDSVQIAVDHYGGDIEAVRGRFEEHWREWITDDDWSWLKEVGVTSIRVPIGYWIVDNAAYTEGTPFEEFAEVYENAWDIFKEQVLDKASDYAIGVLVDLHGLPGNANTDELWSSDDHKLKTINVLDFLADDLSGYDHVVGLQICNNAQYENQDEEVQKEFYFKAINAIRDVNQNIPIVISDGSDLHRWVDIIRDTEAQLSEEAGENVSLGVLVDTHPFRCYSDEDKDRSPREIIESVNDTIPDTDKQVDIIVGEFTTVLSSESWDRNGDEDHDDVVRDFGNAQTAHFSDRAAGFYYWTYKFGYGGAGDWCFREVMEKGAVNSAFGAAADRFPGDREPDSDYYENEFNERFNASFEEHVNYWTEQDPDRDFEHWRYEDGWRQGWSDAQAFDGFWHSELGRKAAFKKARYDEYIKEKGEGDDVMFAWRQAYDRGLQAFLDARWKAFHE</sequence>
<proteinExistence type="inferred from homology"/>
<organism evidence="5 6">
    <name type="scientific">Geotrichum candidum</name>
    <name type="common">Oospora lactis</name>
    <name type="synonym">Dipodascus geotrichum</name>
    <dbReference type="NCBI Taxonomy" id="1173061"/>
    <lineage>
        <taxon>Eukaryota</taxon>
        <taxon>Fungi</taxon>
        <taxon>Dikarya</taxon>
        <taxon>Ascomycota</taxon>
        <taxon>Saccharomycotina</taxon>
        <taxon>Dipodascomycetes</taxon>
        <taxon>Dipodascales</taxon>
        <taxon>Dipodascaceae</taxon>
        <taxon>Geotrichum</taxon>
    </lineage>
</organism>
<dbReference type="InterPro" id="IPR017853">
    <property type="entry name" value="GH"/>
</dbReference>
<dbReference type="GO" id="GO:0046557">
    <property type="term" value="F:glucan endo-1,6-beta-glucosidase activity"/>
    <property type="evidence" value="ECO:0007669"/>
    <property type="project" value="TreeGrafter"/>
</dbReference>
<dbReference type="SUPFAM" id="SSF51445">
    <property type="entry name" value="(Trans)glycosidases"/>
    <property type="match status" value="1"/>
</dbReference>
<evidence type="ECO:0000256" key="2">
    <source>
        <dbReference type="ARBA" id="ARBA00022801"/>
    </source>
</evidence>
<dbReference type="GO" id="GO:0009251">
    <property type="term" value="P:glucan catabolic process"/>
    <property type="evidence" value="ECO:0007669"/>
    <property type="project" value="TreeGrafter"/>
</dbReference>
<reference evidence="5" key="2">
    <citation type="submission" date="2020-01" db="EMBL/GenBank/DDBJ databases">
        <authorList>
            <person name="Perkins V."/>
            <person name="Lessard M.-H."/>
            <person name="Dugat-Bony E."/>
            <person name="Frenette M."/>
            <person name="Labrie S."/>
        </authorList>
    </citation>
    <scope>NUCLEOTIDE SEQUENCE</scope>
    <source>
        <strain evidence="5">LMA-70</strain>
    </source>
</reference>
<dbReference type="PANTHER" id="PTHR31297:SF43">
    <property type="entry name" value="GLUCAN 1,3-BETA-GLUCOSIDASE 3"/>
    <property type="match status" value="1"/>
</dbReference>
<dbReference type="Proteomes" id="UP000750522">
    <property type="component" value="Unassembled WGS sequence"/>
</dbReference>
<keyword evidence="3" id="KW-0326">Glycosidase</keyword>
<dbReference type="Gene3D" id="3.20.20.80">
    <property type="entry name" value="Glycosidases"/>
    <property type="match status" value="1"/>
</dbReference>
<accession>A0A9P5G347</accession>
<dbReference type="EMBL" id="QQZK01000109">
    <property type="protein sequence ID" value="KAF5096724.1"/>
    <property type="molecule type" value="Genomic_DNA"/>
</dbReference>
<feature type="region of interest" description="Disordered" evidence="4">
    <location>
        <begin position="1"/>
        <end position="22"/>
    </location>
</feature>
<evidence type="ECO:0000256" key="4">
    <source>
        <dbReference type="SAM" id="MobiDB-lite"/>
    </source>
</evidence>
<dbReference type="GO" id="GO:0005576">
    <property type="term" value="C:extracellular region"/>
    <property type="evidence" value="ECO:0007669"/>
    <property type="project" value="TreeGrafter"/>
</dbReference>
<evidence type="ECO:0000313" key="5">
    <source>
        <dbReference type="EMBL" id="KAF5096724.1"/>
    </source>
</evidence>
<evidence type="ECO:0000313" key="6">
    <source>
        <dbReference type="Proteomes" id="UP000750522"/>
    </source>
</evidence>
<reference evidence="5" key="1">
    <citation type="journal article" date="2020" name="Front. Microbiol.">
        <title>Phenotypic and Genetic Characterization of the Cheese Ripening Yeast Geotrichum candidum.</title>
        <authorList>
            <person name="Perkins V."/>
            <person name="Vignola S."/>
            <person name="Lessard M.H."/>
            <person name="Plante P.L."/>
            <person name="Corbeil J."/>
            <person name="Dugat-Bony E."/>
            <person name="Frenette M."/>
            <person name="Labrie S."/>
        </authorList>
    </citation>
    <scope>NUCLEOTIDE SEQUENCE</scope>
    <source>
        <strain evidence="5">LMA-70</strain>
    </source>
</reference>
<dbReference type="AlphaFoldDB" id="A0A9P5G347"/>